<evidence type="ECO:0000256" key="6">
    <source>
        <dbReference type="ARBA" id="ARBA00022737"/>
    </source>
</evidence>
<feature type="non-terminal residue" evidence="10">
    <location>
        <position position="666"/>
    </location>
</feature>
<comment type="catalytic activity">
    <reaction evidence="8 9">
        <text>geranylgeranyl diphosphate + L-cysteinyl-[protein] = S-geranylgeranyl-L-cysteinyl-[protein] + diphosphate</text>
        <dbReference type="Rhea" id="RHEA:21240"/>
        <dbReference type="Rhea" id="RHEA-COMP:10131"/>
        <dbReference type="Rhea" id="RHEA-COMP:11537"/>
        <dbReference type="ChEBI" id="CHEBI:29950"/>
        <dbReference type="ChEBI" id="CHEBI:33019"/>
        <dbReference type="ChEBI" id="CHEBI:57533"/>
        <dbReference type="ChEBI" id="CHEBI:86021"/>
        <dbReference type="EC" id="2.5.1.60"/>
    </reaction>
</comment>
<dbReference type="EC" id="2.5.1.60" evidence="2 9"/>
<evidence type="ECO:0000256" key="5">
    <source>
        <dbReference type="ARBA" id="ARBA00022679"/>
    </source>
</evidence>
<gene>
    <name evidence="10" type="ORF">M569_12464</name>
</gene>
<dbReference type="Gene3D" id="3.80.10.10">
    <property type="entry name" value="Ribonuclease Inhibitor"/>
    <property type="match status" value="1"/>
</dbReference>
<dbReference type="PANTHER" id="PTHR11129:SF2">
    <property type="entry name" value="GERANYLGERANYL TRANSFERASE TYPE-2 SUBUNIT ALPHA"/>
    <property type="match status" value="1"/>
</dbReference>
<evidence type="ECO:0000256" key="9">
    <source>
        <dbReference type="RuleBase" id="RU367120"/>
    </source>
</evidence>
<dbReference type="Proteomes" id="UP000015453">
    <property type="component" value="Unassembled WGS sequence"/>
</dbReference>
<dbReference type="GO" id="GO:0004663">
    <property type="term" value="F:Rab geranylgeranyltransferase activity"/>
    <property type="evidence" value="ECO:0007669"/>
    <property type="project" value="UniProtKB-UniRule"/>
</dbReference>
<dbReference type="PANTHER" id="PTHR11129">
    <property type="entry name" value="PROTEIN FARNESYLTRANSFERASE ALPHA SUBUNIT/RAB GERANYLGERANYL TRANSFERASE ALPHA SUBUNIT"/>
    <property type="match status" value="1"/>
</dbReference>
<dbReference type="PROSITE" id="PS51147">
    <property type="entry name" value="PFTA"/>
    <property type="match status" value="5"/>
</dbReference>
<keyword evidence="5 9" id="KW-0808">Transferase</keyword>
<name>S8DR87_9LAMI</name>
<dbReference type="Pfam" id="PF01239">
    <property type="entry name" value="PPTA"/>
    <property type="match status" value="5"/>
</dbReference>
<keyword evidence="4 9" id="KW-0637">Prenyltransferase</keyword>
<evidence type="ECO:0000256" key="4">
    <source>
        <dbReference type="ARBA" id="ARBA00022602"/>
    </source>
</evidence>
<dbReference type="GO" id="GO:0005968">
    <property type="term" value="C:Rab-protein geranylgeranyltransferase complex"/>
    <property type="evidence" value="ECO:0007669"/>
    <property type="project" value="TreeGrafter"/>
</dbReference>
<comment type="similarity">
    <text evidence="1 9">Belongs to the protein prenyltransferase subunit alpha family.</text>
</comment>
<accession>S8DR87</accession>
<dbReference type="Gene3D" id="1.25.40.120">
    <property type="entry name" value="Protein prenylyltransferase"/>
    <property type="match status" value="1"/>
</dbReference>
<dbReference type="OrthoDB" id="1658at2759"/>
<evidence type="ECO:0000256" key="7">
    <source>
        <dbReference type="ARBA" id="ARBA00031267"/>
    </source>
</evidence>
<dbReference type="SUPFAM" id="SSF48439">
    <property type="entry name" value="Protein prenylyltransferase"/>
    <property type="match status" value="1"/>
</dbReference>
<evidence type="ECO:0000256" key="2">
    <source>
        <dbReference type="ARBA" id="ARBA00012656"/>
    </source>
</evidence>
<evidence type="ECO:0000256" key="8">
    <source>
        <dbReference type="ARBA" id="ARBA00047658"/>
    </source>
</evidence>
<reference evidence="10 11" key="1">
    <citation type="journal article" date="2013" name="BMC Genomics">
        <title>The miniature genome of a carnivorous plant Genlisea aurea contains a low number of genes and short non-coding sequences.</title>
        <authorList>
            <person name="Leushkin E.V."/>
            <person name="Sutormin R.A."/>
            <person name="Nabieva E.R."/>
            <person name="Penin A.A."/>
            <person name="Kondrashov A.S."/>
            <person name="Logacheva M.D."/>
        </authorList>
    </citation>
    <scope>NUCLEOTIDE SEQUENCE [LARGE SCALE GENOMIC DNA]</scope>
</reference>
<dbReference type="EMBL" id="AUSU01006220">
    <property type="protein sequence ID" value="EPS62327.1"/>
    <property type="molecule type" value="Genomic_DNA"/>
</dbReference>
<protein>
    <recommendedName>
        <fullName evidence="3 9">Geranylgeranyl transferase type-2 subunit alpha</fullName>
        <ecNumber evidence="2 9">2.5.1.60</ecNumber>
    </recommendedName>
    <alternativeName>
        <fullName evidence="7 9">Geranylgeranyl transferase type II subunit alpha</fullName>
    </alternativeName>
</protein>
<organism evidence="10 11">
    <name type="scientific">Genlisea aurea</name>
    <dbReference type="NCBI Taxonomy" id="192259"/>
    <lineage>
        <taxon>Eukaryota</taxon>
        <taxon>Viridiplantae</taxon>
        <taxon>Streptophyta</taxon>
        <taxon>Embryophyta</taxon>
        <taxon>Tracheophyta</taxon>
        <taxon>Spermatophyta</taxon>
        <taxon>Magnoliopsida</taxon>
        <taxon>eudicotyledons</taxon>
        <taxon>Gunneridae</taxon>
        <taxon>Pentapetalae</taxon>
        <taxon>asterids</taxon>
        <taxon>lamiids</taxon>
        <taxon>Lamiales</taxon>
        <taxon>Lentibulariaceae</taxon>
        <taxon>Genlisea</taxon>
    </lineage>
</organism>
<dbReference type="FunFam" id="1.25.40.120:FF:000035">
    <property type="entry name" value="Geranylgeranyl transferase type-2 subunit alpha"/>
    <property type="match status" value="1"/>
</dbReference>
<keyword evidence="6" id="KW-0677">Repeat</keyword>
<comment type="caution">
    <text evidence="10">The sequence shown here is derived from an EMBL/GenBank/DDBJ whole genome shotgun (WGS) entry which is preliminary data.</text>
</comment>
<comment type="function">
    <text evidence="9">Catalyzes the transfer of a geranyl-geranyl moiety from geranyl-geranyl pyrophosphate to cysteines occuring in specific C-terminal amino acid sequences.</text>
</comment>
<evidence type="ECO:0000256" key="3">
    <source>
        <dbReference type="ARBA" id="ARBA00014772"/>
    </source>
</evidence>
<dbReference type="GO" id="GO:0097354">
    <property type="term" value="P:prenylation"/>
    <property type="evidence" value="ECO:0007669"/>
    <property type="project" value="UniProtKB-UniRule"/>
</dbReference>
<proteinExistence type="inferred from homology"/>
<dbReference type="InterPro" id="IPR002088">
    <property type="entry name" value="Prenyl_trans_a"/>
</dbReference>
<evidence type="ECO:0000313" key="11">
    <source>
        <dbReference type="Proteomes" id="UP000015453"/>
    </source>
</evidence>
<dbReference type="AlphaFoldDB" id="S8DR87"/>
<dbReference type="InterPro" id="IPR032675">
    <property type="entry name" value="LRR_dom_sf"/>
</dbReference>
<dbReference type="SUPFAM" id="SSF52058">
    <property type="entry name" value="L domain-like"/>
    <property type="match status" value="1"/>
</dbReference>
<keyword evidence="11" id="KW-1185">Reference proteome</keyword>
<sequence length="666" mass="75973">MHGRPRRAPTDEEELSSSRKAAEIRLLQLQLLDFHHNKIYTTEAMEISAKLLESNPEHYTGWNFRKLAVQSLLDQHSGSGDHSEAIRSILGEELKLVENALRTNVKSYSAWYHRRWILSKGYSSMDRELHLLDKFCKLDPRNFHMWNYRRFITALKNIPDDEEFNYTTHVIEDNFSNYSAWHNRSVLLLKLMEKNIKGHASEEGLLKDEYDFVRNALFTDPDDQSGWFYHLWLLGRTLKREPSLLSSWPPQGSDLHLGHDATARVRESDLEVVHFRFRTTRAIPLVLYFTEAVNGVSSSTVSVKCKYHAFDDLSFRSLSADASGFSPAWMADLKFPDKAIEPFSVEIAIAELPGIASSTGMPFGEPRHVSFSVTVSSRDDRVLYAEEADEKISWRDENFFAAEKISTSDLRNKKRPTEDHIKRKMEIISGEIDHCRELLLSTDCKIGKLTLARLLASQSILDDGAEVKYEEILRLYHDLKKMDPAHISYYEDQYSLVLLQQVVSDPGSLGRHCSRYLESPSSSSNPYSSSLRLNGMSLSRIGSVENFLWVQMLDLSRNKLHAVEGLEALQLLSRLNLSRNKFGSFAALEPLKLLSSLSVLDLSHNGIGSRPVDTRRYLSPSPLNHAVEMERTSDEAAAAVHWDAYLLFKDMSLVQLDVAGNRTAEE</sequence>
<evidence type="ECO:0000313" key="10">
    <source>
        <dbReference type="EMBL" id="EPS62327.1"/>
    </source>
</evidence>
<evidence type="ECO:0000256" key="1">
    <source>
        <dbReference type="ARBA" id="ARBA00006734"/>
    </source>
</evidence>